<feature type="domain" description="XPG N-terminal" evidence="1">
    <location>
        <begin position="1"/>
        <end position="65"/>
    </location>
</feature>
<dbReference type="AlphaFoldDB" id="A0A426X213"/>
<gene>
    <name evidence="2" type="ORF">B296_00058182</name>
</gene>
<dbReference type="InterPro" id="IPR029060">
    <property type="entry name" value="PIN-like_dom_sf"/>
</dbReference>
<evidence type="ECO:0000259" key="1">
    <source>
        <dbReference type="Pfam" id="PF00752"/>
    </source>
</evidence>
<sequence length="85" mass="9793">MGVGGKFWDLLKPYAHNEGVDFLRDKRVAVDLSFWLVQHEAAIRSRSPLARNPHLRTTFFRTVALFSKVRFLDPAHPFPQGKTDD</sequence>
<dbReference type="InterPro" id="IPR006085">
    <property type="entry name" value="XPG_DNA_repair_N"/>
</dbReference>
<comment type="caution">
    <text evidence="2">The sequence shown here is derived from an EMBL/GenBank/DDBJ whole genome shotgun (WGS) entry which is preliminary data.</text>
</comment>
<dbReference type="Pfam" id="PF00752">
    <property type="entry name" value="XPG_N"/>
    <property type="match status" value="1"/>
</dbReference>
<accession>A0A426X213</accession>
<dbReference type="SUPFAM" id="SSF88723">
    <property type="entry name" value="PIN domain-like"/>
    <property type="match status" value="1"/>
</dbReference>
<dbReference type="Proteomes" id="UP000287651">
    <property type="component" value="Unassembled WGS sequence"/>
</dbReference>
<dbReference type="EMBL" id="AMZH03028869">
    <property type="protein sequence ID" value="RRT33490.1"/>
    <property type="molecule type" value="Genomic_DNA"/>
</dbReference>
<reference evidence="2 3" key="1">
    <citation type="journal article" date="2014" name="Agronomy (Basel)">
        <title>A Draft Genome Sequence for Ensete ventricosum, the Drought-Tolerant Tree Against Hunger.</title>
        <authorList>
            <person name="Harrison J."/>
            <person name="Moore K.A."/>
            <person name="Paszkiewicz K."/>
            <person name="Jones T."/>
            <person name="Grant M."/>
            <person name="Ambacheew D."/>
            <person name="Muzemil S."/>
            <person name="Studholme D.J."/>
        </authorList>
    </citation>
    <scope>NUCLEOTIDE SEQUENCE [LARGE SCALE GENOMIC DNA]</scope>
</reference>
<dbReference type="Gene3D" id="3.40.50.1010">
    <property type="entry name" value="5'-nuclease"/>
    <property type="match status" value="1"/>
</dbReference>
<organism evidence="2 3">
    <name type="scientific">Ensete ventricosum</name>
    <name type="common">Abyssinian banana</name>
    <name type="synonym">Musa ensete</name>
    <dbReference type="NCBI Taxonomy" id="4639"/>
    <lineage>
        <taxon>Eukaryota</taxon>
        <taxon>Viridiplantae</taxon>
        <taxon>Streptophyta</taxon>
        <taxon>Embryophyta</taxon>
        <taxon>Tracheophyta</taxon>
        <taxon>Spermatophyta</taxon>
        <taxon>Magnoliopsida</taxon>
        <taxon>Liliopsida</taxon>
        <taxon>Zingiberales</taxon>
        <taxon>Musaceae</taxon>
        <taxon>Ensete</taxon>
    </lineage>
</organism>
<evidence type="ECO:0000313" key="3">
    <source>
        <dbReference type="Proteomes" id="UP000287651"/>
    </source>
</evidence>
<dbReference type="GO" id="GO:0004518">
    <property type="term" value="F:nuclease activity"/>
    <property type="evidence" value="ECO:0007669"/>
    <property type="project" value="InterPro"/>
</dbReference>
<name>A0A426X213_ENSVE</name>
<evidence type="ECO:0000313" key="2">
    <source>
        <dbReference type="EMBL" id="RRT33490.1"/>
    </source>
</evidence>
<proteinExistence type="predicted"/>
<protein>
    <recommendedName>
        <fullName evidence="1">XPG N-terminal domain-containing protein</fullName>
    </recommendedName>
</protein>